<name>A0ABW3MPG7_9PSEU</name>
<evidence type="ECO:0000313" key="2">
    <source>
        <dbReference type="Proteomes" id="UP001597045"/>
    </source>
</evidence>
<accession>A0ABW3MPG7</accession>
<sequence>MAEFTHASRTDHHRQAMHRGLDEILQSAFDGAGIPWAVSEDRGDGKMIIMPPDFPRARMFEQLPTLLL</sequence>
<feature type="non-terminal residue" evidence="1">
    <location>
        <position position="68"/>
    </location>
</feature>
<comment type="caution">
    <text evidence="1">The sequence shown here is derived from an EMBL/GenBank/DDBJ whole genome shotgun (WGS) entry which is preliminary data.</text>
</comment>
<proteinExistence type="predicted"/>
<gene>
    <name evidence="1" type="ORF">ACFQ1S_46305</name>
</gene>
<reference evidence="2" key="1">
    <citation type="journal article" date="2019" name="Int. J. Syst. Evol. Microbiol.">
        <title>The Global Catalogue of Microorganisms (GCM) 10K type strain sequencing project: providing services to taxonomists for standard genome sequencing and annotation.</title>
        <authorList>
            <consortium name="The Broad Institute Genomics Platform"/>
            <consortium name="The Broad Institute Genome Sequencing Center for Infectious Disease"/>
            <person name="Wu L."/>
            <person name="Ma J."/>
        </authorList>
    </citation>
    <scope>NUCLEOTIDE SEQUENCE [LARGE SCALE GENOMIC DNA]</scope>
    <source>
        <strain evidence="2">JCM 31486</strain>
    </source>
</reference>
<dbReference type="EMBL" id="JBHTIS010004461">
    <property type="protein sequence ID" value="MFD1052485.1"/>
    <property type="molecule type" value="Genomic_DNA"/>
</dbReference>
<protein>
    <submittedName>
        <fullName evidence="1">Uncharacterized protein</fullName>
    </submittedName>
</protein>
<organism evidence="1 2">
    <name type="scientific">Kibdelosporangium lantanae</name>
    <dbReference type="NCBI Taxonomy" id="1497396"/>
    <lineage>
        <taxon>Bacteria</taxon>
        <taxon>Bacillati</taxon>
        <taxon>Actinomycetota</taxon>
        <taxon>Actinomycetes</taxon>
        <taxon>Pseudonocardiales</taxon>
        <taxon>Pseudonocardiaceae</taxon>
        <taxon>Kibdelosporangium</taxon>
    </lineage>
</organism>
<keyword evidence="2" id="KW-1185">Reference proteome</keyword>
<evidence type="ECO:0000313" key="1">
    <source>
        <dbReference type="EMBL" id="MFD1052485.1"/>
    </source>
</evidence>
<dbReference type="Proteomes" id="UP001597045">
    <property type="component" value="Unassembled WGS sequence"/>
</dbReference>